<proteinExistence type="predicted"/>
<accession>A0A9P9EYS8</accession>
<dbReference type="InterPro" id="IPR029058">
    <property type="entry name" value="AB_hydrolase_fold"/>
</dbReference>
<sequence length="342" mass="37756">MTTAYNTKEEVAALGETDPEFSEYIKKHNLQDISDLAKIISPTGADASANVDSGETLNIPLRDGSTSEIRIFHLKNPPTKKPLIVMIYGGGFFMGDNNQLSPLSRVVSEVYNAMVVNISYRLAPAHKFPTAVNDTWDSLKWLADNYQTLGADPSTGFILYGASAGGNLAAVSAQKWLDEKCFPPLTGISLSVPIILEKSLVPEKYKELWFSRDQNADAMVLNKQSMMYIMQSYEPDIHSPDYSPFNSKTPHTGLPPVYLCVSGQDPLRDDGLVYEKILRDHGVKTKLDVYPGVPHGHGMFPGLQSGTRSYFDTVKSFGWLLGDERSDEDVRKFLPGGKPLLS</sequence>
<dbReference type="AlphaFoldDB" id="A0A9P9EYS8"/>
<dbReference type="EMBL" id="JAGMUU010000008">
    <property type="protein sequence ID" value="KAH7146990.1"/>
    <property type="molecule type" value="Genomic_DNA"/>
</dbReference>
<keyword evidence="4" id="KW-1185">Reference proteome</keyword>
<dbReference type="InterPro" id="IPR050300">
    <property type="entry name" value="GDXG_lipolytic_enzyme"/>
</dbReference>
<evidence type="ECO:0000313" key="4">
    <source>
        <dbReference type="Proteomes" id="UP000717696"/>
    </source>
</evidence>
<dbReference type="Gene3D" id="3.40.50.1820">
    <property type="entry name" value="alpha/beta hydrolase"/>
    <property type="match status" value="1"/>
</dbReference>
<dbReference type="Pfam" id="PF07859">
    <property type="entry name" value="Abhydrolase_3"/>
    <property type="match status" value="1"/>
</dbReference>
<keyword evidence="1 3" id="KW-0378">Hydrolase</keyword>
<dbReference type="SUPFAM" id="SSF53474">
    <property type="entry name" value="alpha/beta-Hydrolases"/>
    <property type="match status" value="1"/>
</dbReference>
<comment type="caution">
    <text evidence="3">The sequence shown here is derived from an EMBL/GenBank/DDBJ whole genome shotgun (WGS) entry which is preliminary data.</text>
</comment>
<feature type="domain" description="Alpha/beta hydrolase fold-3" evidence="2">
    <location>
        <begin position="84"/>
        <end position="296"/>
    </location>
</feature>
<evidence type="ECO:0000256" key="1">
    <source>
        <dbReference type="ARBA" id="ARBA00022801"/>
    </source>
</evidence>
<gene>
    <name evidence="3" type="ORF">B0J13DRAFT_664834</name>
</gene>
<dbReference type="PANTHER" id="PTHR48081">
    <property type="entry name" value="AB HYDROLASE SUPERFAMILY PROTEIN C4A8.06C"/>
    <property type="match status" value="1"/>
</dbReference>
<name>A0A9P9EYS8_9HYPO</name>
<evidence type="ECO:0000313" key="3">
    <source>
        <dbReference type="EMBL" id="KAH7146990.1"/>
    </source>
</evidence>
<dbReference type="PANTHER" id="PTHR48081:SF8">
    <property type="entry name" value="ALPHA_BETA HYDROLASE FOLD-3 DOMAIN-CONTAINING PROTEIN-RELATED"/>
    <property type="match status" value="1"/>
</dbReference>
<dbReference type="OrthoDB" id="408631at2759"/>
<dbReference type="InterPro" id="IPR013094">
    <property type="entry name" value="AB_hydrolase_3"/>
</dbReference>
<reference evidence="3" key="1">
    <citation type="journal article" date="2021" name="Nat. Commun.">
        <title>Genetic determinants of endophytism in the Arabidopsis root mycobiome.</title>
        <authorList>
            <person name="Mesny F."/>
            <person name="Miyauchi S."/>
            <person name="Thiergart T."/>
            <person name="Pickel B."/>
            <person name="Atanasova L."/>
            <person name="Karlsson M."/>
            <person name="Huettel B."/>
            <person name="Barry K.W."/>
            <person name="Haridas S."/>
            <person name="Chen C."/>
            <person name="Bauer D."/>
            <person name="Andreopoulos W."/>
            <person name="Pangilinan J."/>
            <person name="LaButti K."/>
            <person name="Riley R."/>
            <person name="Lipzen A."/>
            <person name="Clum A."/>
            <person name="Drula E."/>
            <person name="Henrissat B."/>
            <person name="Kohler A."/>
            <person name="Grigoriev I.V."/>
            <person name="Martin F.M."/>
            <person name="Hacquard S."/>
        </authorList>
    </citation>
    <scope>NUCLEOTIDE SEQUENCE</scope>
    <source>
        <strain evidence="3">MPI-CAGE-AT-0021</strain>
    </source>
</reference>
<protein>
    <submittedName>
        <fullName evidence="3">Alpha/beta hydrolase fold-3 domain-containing protein</fullName>
    </submittedName>
</protein>
<dbReference type="Proteomes" id="UP000717696">
    <property type="component" value="Unassembled WGS sequence"/>
</dbReference>
<dbReference type="GO" id="GO:0016787">
    <property type="term" value="F:hydrolase activity"/>
    <property type="evidence" value="ECO:0007669"/>
    <property type="project" value="UniProtKB-KW"/>
</dbReference>
<evidence type="ECO:0000259" key="2">
    <source>
        <dbReference type="Pfam" id="PF07859"/>
    </source>
</evidence>
<organism evidence="3 4">
    <name type="scientific">Dactylonectria estremocensis</name>
    <dbReference type="NCBI Taxonomy" id="1079267"/>
    <lineage>
        <taxon>Eukaryota</taxon>
        <taxon>Fungi</taxon>
        <taxon>Dikarya</taxon>
        <taxon>Ascomycota</taxon>
        <taxon>Pezizomycotina</taxon>
        <taxon>Sordariomycetes</taxon>
        <taxon>Hypocreomycetidae</taxon>
        <taxon>Hypocreales</taxon>
        <taxon>Nectriaceae</taxon>
        <taxon>Dactylonectria</taxon>
    </lineage>
</organism>